<dbReference type="Pfam" id="PF11348">
    <property type="entry name" value="DUF3150"/>
    <property type="match status" value="1"/>
</dbReference>
<accession>A0A379PLE2</accession>
<sequence>MTQTYVSKVRTAVNDDQVVVFNLMVSCMSAERQFDLTKLGIDVDKLPSASRKLVQERIFPKEFLNNYSRLRDRANAVLDRGAAVRLEMGVVSSRTEAVTKIEDLDAIKADWAAQIEKDSHRYASICNERIALIAAEAYNEQVPAEVVNTLVDALRKRQPTWEHFVSRMNFAYSPVPIKLELDESKAEFDPILFKAQREGLVALREGVFGALVQYLSRESNEILKVLNGKKQHHGVYTINYRTVARIGEITEKLHGLAFVHQQVAPLASVIDAALAFMPKSVEKDLGLQPSQFLNLIACLEAIADQHELLARLRDKQPLVEVSNQLPPVMVANGHAVSNSIAQQALATARNSLGAAQQTPVVPSSAVSTAQVVEEAEMEASQEVEVEAEPAVQECFMGLGFMGATLFD</sequence>
<proteinExistence type="predicted"/>
<dbReference type="RefSeq" id="WP_083393737.1">
    <property type="nucleotide sequence ID" value="NZ_FNZC01000027.1"/>
</dbReference>
<protein>
    <submittedName>
        <fullName evidence="1">Protein of uncharacterized function (DUF3150)</fullName>
    </submittedName>
</protein>
<reference evidence="1 2" key="1">
    <citation type="submission" date="2018-06" db="EMBL/GenBank/DDBJ databases">
        <authorList>
            <consortium name="Pathogen Informatics"/>
            <person name="Doyle S."/>
        </authorList>
    </citation>
    <scope>NUCLEOTIDE SEQUENCE [LARGE SCALE GENOMIC DNA]</scope>
    <source>
        <strain evidence="1 2">NCTC10692</strain>
    </source>
</reference>
<gene>
    <name evidence="1" type="ORF">NCTC10692_04714</name>
</gene>
<dbReference type="Proteomes" id="UP000255303">
    <property type="component" value="Unassembled WGS sequence"/>
</dbReference>
<dbReference type="AlphaFoldDB" id="A0A379PLE2"/>
<evidence type="ECO:0000313" key="2">
    <source>
        <dbReference type="Proteomes" id="UP000255303"/>
    </source>
</evidence>
<evidence type="ECO:0000313" key="1">
    <source>
        <dbReference type="EMBL" id="SUE72558.1"/>
    </source>
</evidence>
<dbReference type="EMBL" id="UGUV01000003">
    <property type="protein sequence ID" value="SUE72558.1"/>
    <property type="molecule type" value="Genomic_DNA"/>
</dbReference>
<organism evidence="1 2">
    <name type="scientific">Ectopseudomonas oleovorans</name>
    <name type="common">Pseudomonas oleovorans</name>
    <dbReference type="NCBI Taxonomy" id="301"/>
    <lineage>
        <taxon>Bacteria</taxon>
        <taxon>Pseudomonadati</taxon>
        <taxon>Pseudomonadota</taxon>
        <taxon>Gammaproteobacteria</taxon>
        <taxon>Pseudomonadales</taxon>
        <taxon>Pseudomonadaceae</taxon>
        <taxon>Ectopseudomonas</taxon>
    </lineage>
</organism>
<name>A0A379PLE2_ECTOL</name>
<dbReference type="InterPro" id="IPR021496">
    <property type="entry name" value="DUF3150"/>
</dbReference>